<evidence type="ECO:0000256" key="1">
    <source>
        <dbReference type="SAM" id="Phobius"/>
    </source>
</evidence>
<name>A0ABD1WP27_9LAMI</name>
<evidence type="ECO:0000313" key="3">
    <source>
        <dbReference type="Proteomes" id="UP001604277"/>
    </source>
</evidence>
<reference evidence="3" key="1">
    <citation type="submission" date="2024-07" db="EMBL/GenBank/DDBJ databases">
        <title>Two chromosome-level genome assemblies of Korean endemic species Abeliophyllum distichum and Forsythia ovata (Oleaceae).</title>
        <authorList>
            <person name="Jang H."/>
        </authorList>
    </citation>
    <scope>NUCLEOTIDE SEQUENCE [LARGE SCALE GENOMIC DNA]</scope>
</reference>
<dbReference type="AlphaFoldDB" id="A0ABD1WP27"/>
<accession>A0ABD1WP27</accession>
<comment type="caution">
    <text evidence="2">The sequence shown here is derived from an EMBL/GenBank/DDBJ whole genome shotgun (WGS) entry which is preliminary data.</text>
</comment>
<keyword evidence="1" id="KW-0812">Transmembrane</keyword>
<sequence>MQKNIRQSYQKGSTVTSTASSQNMVRSGSSAPIYILWFAVVVTGMLSTWKSPNRCCFLYDPDRICSTDDQIRVYLKPMTKILPMLLKKINIVFDALAIERITTTSKVSNSVAIRHFLVIKETFGNKDKFVLEIQTTKNASLQRSTQKAEV</sequence>
<organism evidence="2 3">
    <name type="scientific">Forsythia ovata</name>
    <dbReference type="NCBI Taxonomy" id="205694"/>
    <lineage>
        <taxon>Eukaryota</taxon>
        <taxon>Viridiplantae</taxon>
        <taxon>Streptophyta</taxon>
        <taxon>Embryophyta</taxon>
        <taxon>Tracheophyta</taxon>
        <taxon>Spermatophyta</taxon>
        <taxon>Magnoliopsida</taxon>
        <taxon>eudicotyledons</taxon>
        <taxon>Gunneridae</taxon>
        <taxon>Pentapetalae</taxon>
        <taxon>asterids</taxon>
        <taxon>lamiids</taxon>
        <taxon>Lamiales</taxon>
        <taxon>Oleaceae</taxon>
        <taxon>Forsythieae</taxon>
        <taxon>Forsythia</taxon>
    </lineage>
</organism>
<dbReference type="EMBL" id="JBFOLJ010000002">
    <property type="protein sequence ID" value="KAL2551441.1"/>
    <property type="molecule type" value="Genomic_DNA"/>
</dbReference>
<gene>
    <name evidence="2" type="ORF">Fot_05060</name>
</gene>
<keyword evidence="1" id="KW-1133">Transmembrane helix</keyword>
<evidence type="ECO:0000313" key="2">
    <source>
        <dbReference type="EMBL" id="KAL2551441.1"/>
    </source>
</evidence>
<protein>
    <submittedName>
        <fullName evidence="2">Uncharacterized protein</fullName>
    </submittedName>
</protein>
<keyword evidence="1" id="KW-0472">Membrane</keyword>
<keyword evidence="3" id="KW-1185">Reference proteome</keyword>
<dbReference type="Proteomes" id="UP001604277">
    <property type="component" value="Unassembled WGS sequence"/>
</dbReference>
<feature type="transmembrane region" description="Helical" evidence="1">
    <location>
        <begin position="31"/>
        <end position="49"/>
    </location>
</feature>
<proteinExistence type="predicted"/>